<dbReference type="PANTHER" id="PTHR43081:SF1">
    <property type="entry name" value="ADENYLATE CYCLASE, TERMINAL-DIFFERENTIATION SPECIFIC"/>
    <property type="match status" value="1"/>
</dbReference>
<sequence length="974" mass="108159">MSGLHVVTLGESPSATRRRSSGSIHENPDSSRPRSSIKIIEDKTKDAMPRPSGAAINRYKANISSREKNEQKHQSFSKKDDKAPSTSIILDTTATYNTPTSNFNSTDHFKPKARPASANMYSTHSSGLPTGAHTSGFYTKLRQEQVKQATIKSSITITDMLNDINIPKSLKNEENSFVFDVRRASLPAPSTNRDSNATGVVIVDSWFPEPDLEAVEKQLAILTDIDATMYKLSEALSELNRLSMMETALLNTKYQTPSGRKASIHHITTALSRKQSQTSEMAAQIVIEEPSREDLTKSDSELDNALHTLPLTHTSLTTGFLSKYYAPDYLEKLDGMSTMERKENFQYLLSFFEKVDRLLHINSGISLDANIYSDVEKALQEATSMLHVEQIILYRVDDETKEIMPYGSFSDTQQVPRFPMNQGLVGYSIANRCMINVRNPASYPQFSPEVDCPDLDGDPHSLICVPISSGDNITGVFVGVNKMGPGPDFTPKKFEKEDEYLFKSLSNTAGAMMGNAKIYESMHTTQKKVTVLLETTRSLASILDLDKLIKVIMDSAKELLSSDRCTLFLHDPERKQLRAIIQGRDSVQEIRIPSNAGIAGAAFTSGGVDEQFMKENSVEKWIGEEQNKDLLKDIRQVYKNWESIYVTDFEIKGVNSSVIVNYQVMPLIGSHGVVVVLDDISSEKRAVMTLGRYMSPALAKQVMEEGTGQLGGKRKKVSILFSDIRSFTTLSEGMDPPEVVELLNHHFTDAVNAITEEQGILDKFIGDAVMAVFGVPFAKDEDAIHACNTALKMRDALVITNRDREAQGKKTIKMGIGVNTGMVLSGNIGSLKRMEFSCIGDAVNLASRTEGLTKYYGITILITQFTLDETGDSFITREIESVVVTGKKMSVKMYELLGRKGDILSPELTETIRLFQGGLAFYKRRMFIQAQELFESAIQLTDDGPSKVLLSRCKHYIEQPPLVDWDGTYVAEGK</sequence>
<feature type="domain" description="Guanylate cyclase" evidence="7">
    <location>
        <begin position="718"/>
        <end position="850"/>
    </location>
</feature>
<dbReference type="CDD" id="cd07302">
    <property type="entry name" value="CHD"/>
    <property type="match status" value="1"/>
</dbReference>
<dbReference type="InterPro" id="IPR029016">
    <property type="entry name" value="GAF-like_dom_sf"/>
</dbReference>
<proteinExistence type="predicted"/>
<reference evidence="8" key="1">
    <citation type="submission" date="2020-05" db="EMBL/GenBank/DDBJ databases">
        <title>Phylogenomic resolution of chytrid fungi.</title>
        <authorList>
            <person name="Stajich J.E."/>
            <person name="Amses K."/>
            <person name="Simmons R."/>
            <person name="Seto K."/>
            <person name="Myers J."/>
            <person name="Bonds A."/>
            <person name="Quandt C.A."/>
            <person name="Barry K."/>
            <person name="Liu P."/>
            <person name="Grigoriev I."/>
            <person name="Longcore J.E."/>
            <person name="James T.Y."/>
        </authorList>
    </citation>
    <scope>NUCLEOTIDE SEQUENCE</scope>
    <source>
        <strain evidence="8">PLAUS21</strain>
    </source>
</reference>
<dbReference type="PROSITE" id="PS50125">
    <property type="entry name" value="GUANYLATE_CYCLASE_2"/>
    <property type="match status" value="1"/>
</dbReference>
<evidence type="ECO:0000256" key="1">
    <source>
        <dbReference type="ARBA" id="ARBA00004196"/>
    </source>
</evidence>
<evidence type="ECO:0000313" key="9">
    <source>
        <dbReference type="Proteomes" id="UP001210925"/>
    </source>
</evidence>
<dbReference type="Pfam" id="PF01590">
    <property type="entry name" value="GAF"/>
    <property type="match status" value="1"/>
</dbReference>
<dbReference type="GO" id="GO:0003824">
    <property type="term" value="F:catalytic activity"/>
    <property type="evidence" value="ECO:0007669"/>
    <property type="project" value="UniProtKB-ARBA"/>
</dbReference>
<dbReference type="SUPFAM" id="SSF55781">
    <property type="entry name" value="GAF domain-like"/>
    <property type="match status" value="2"/>
</dbReference>
<evidence type="ECO:0000256" key="4">
    <source>
        <dbReference type="ARBA" id="ARBA00022989"/>
    </source>
</evidence>
<dbReference type="GO" id="GO:0035556">
    <property type="term" value="P:intracellular signal transduction"/>
    <property type="evidence" value="ECO:0007669"/>
    <property type="project" value="InterPro"/>
</dbReference>
<evidence type="ECO:0000259" key="7">
    <source>
        <dbReference type="PROSITE" id="PS50125"/>
    </source>
</evidence>
<dbReference type="Gene3D" id="3.30.450.40">
    <property type="match status" value="2"/>
</dbReference>
<dbReference type="InterPro" id="IPR029787">
    <property type="entry name" value="Nucleotide_cyclase"/>
</dbReference>
<name>A0AAD5Y5T5_9FUNG</name>
<gene>
    <name evidence="8" type="ORF">HK103_006412</name>
</gene>
<dbReference type="FunFam" id="3.30.70.1230:FF:000016">
    <property type="entry name" value="Adenylate/guanylate cyclase domain-containing protein"/>
    <property type="match status" value="1"/>
</dbReference>
<protein>
    <recommendedName>
        <fullName evidence="7">Guanylate cyclase domain-containing protein</fullName>
    </recommendedName>
</protein>
<dbReference type="GO" id="GO:0006171">
    <property type="term" value="P:cAMP biosynthetic process"/>
    <property type="evidence" value="ECO:0007669"/>
    <property type="project" value="TreeGrafter"/>
</dbReference>
<dbReference type="SUPFAM" id="SSF55073">
    <property type="entry name" value="Nucleotide cyclase"/>
    <property type="match status" value="1"/>
</dbReference>
<dbReference type="AlphaFoldDB" id="A0AAD5Y5T5"/>
<keyword evidence="4" id="KW-1133">Transmembrane helix</keyword>
<dbReference type="Pfam" id="PF00211">
    <property type="entry name" value="Guanylate_cyc"/>
    <property type="match status" value="1"/>
</dbReference>
<keyword evidence="3" id="KW-0812">Transmembrane</keyword>
<accession>A0AAD5Y5T5</accession>
<feature type="region of interest" description="Disordered" evidence="6">
    <location>
        <begin position="1"/>
        <end position="86"/>
    </location>
</feature>
<keyword evidence="2" id="KW-1003">Cell membrane</keyword>
<evidence type="ECO:0000256" key="3">
    <source>
        <dbReference type="ARBA" id="ARBA00022692"/>
    </source>
</evidence>
<dbReference type="InterPro" id="IPR050697">
    <property type="entry name" value="Adenylyl/Guanylyl_Cyclase_3/4"/>
</dbReference>
<feature type="compositionally biased region" description="Basic and acidic residues" evidence="6">
    <location>
        <begin position="65"/>
        <end position="83"/>
    </location>
</feature>
<dbReference type="InterPro" id="IPR003018">
    <property type="entry name" value="GAF"/>
</dbReference>
<keyword evidence="9" id="KW-1185">Reference proteome</keyword>
<dbReference type="SMART" id="SM00044">
    <property type="entry name" value="CYCc"/>
    <property type="match status" value="1"/>
</dbReference>
<evidence type="ECO:0000313" key="8">
    <source>
        <dbReference type="EMBL" id="KAJ3261103.1"/>
    </source>
</evidence>
<organism evidence="8 9">
    <name type="scientific">Boothiomyces macroporosus</name>
    <dbReference type="NCBI Taxonomy" id="261099"/>
    <lineage>
        <taxon>Eukaryota</taxon>
        <taxon>Fungi</taxon>
        <taxon>Fungi incertae sedis</taxon>
        <taxon>Chytridiomycota</taxon>
        <taxon>Chytridiomycota incertae sedis</taxon>
        <taxon>Chytridiomycetes</taxon>
        <taxon>Rhizophydiales</taxon>
        <taxon>Terramycetaceae</taxon>
        <taxon>Boothiomyces</taxon>
    </lineage>
</organism>
<dbReference type="EMBL" id="JADGKB010000007">
    <property type="protein sequence ID" value="KAJ3261103.1"/>
    <property type="molecule type" value="Genomic_DNA"/>
</dbReference>
<dbReference type="Gene3D" id="3.30.70.1230">
    <property type="entry name" value="Nucleotide cyclase"/>
    <property type="match status" value="1"/>
</dbReference>
<evidence type="ECO:0000256" key="5">
    <source>
        <dbReference type="ARBA" id="ARBA00023136"/>
    </source>
</evidence>
<evidence type="ECO:0000256" key="6">
    <source>
        <dbReference type="SAM" id="MobiDB-lite"/>
    </source>
</evidence>
<comment type="caution">
    <text evidence="8">The sequence shown here is derived from an EMBL/GenBank/DDBJ whole genome shotgun (WGS) entry which is preliminary data.</text>
</comment>
<evidence type="ECO:0000256" key="2">
    <source>
        <dbReference type="ARBA" id="ARBA00022475"/>
    </source>
</evidence>
<dbReference type="Proteomes" id="UP001210925">
    <property type="component" value="Unassembled WGS sequence"/>
</dbReference>
<dbReference type="InterPro" id="IPR001054">
    <property type="entry name" value="A/G_cyclase"/>
</dbReference>
<keyword evidence="5" id="KW-0472">Membrane</keyword>
<comment type="subcellular location">
    <subcellularLocation>
        <location evidence="1">Cell envelope</location>
    </subcellularLocation>
</comment>
<feature type="compositionally biased region" description="Basic and acidic residues" evidence="6">
    <location>
        <begin position="39"/>
        <end position="48"/>
    </location>
</feature>
<dbReference type="PANTHER" id="PTHR43081">
    <property type="entry name" value="ADENYLATE CYCLASE, TERMINAL-DIFFERENTIATION SPECIFIC-RELATED"/>
    <property type="match status" value="1"/>
</dbReference>
<dbReference type="SMART" id="SM00065">
    <property type="entry name" value="GAF"/>
    <property type="match status" value="2"/>
</dbReference>